<name>A0A4Y7TA50_COPMI</name>
<evidence type="ECO:0000313" key="2">
    <source>
        <dbReference type="Proteomes" id="UP000298030"/>
    </source>
</evidence>
<accession>A0A4Y7TA50</accession>
<sequence>MVGWIPRDATLRQAKKGEFISRINASQEFGAHDVPLILQYDEKMANLRPWAWPSVSGVPVRPDELDWHRYTHYFKAPCCLFLFEDGLSSFTETKIGLVQTVTQPETAQCIGQYIAMCATQQCGYFVRLERYFGHPKLMIVESYKRDKPVRVMDPFVFITGDTEETIKRTGLRQVHVLRDDSNTGIRGTNKHLRQEDPERFLELQGSLKKLLVKGLQAEKFWDLFVQCTICRYVMPCQYFPYYHQCIVQVVHRQLGLPKAIAPPKDFEETINRILAEDALDDSDEELPDIPSLFAPTSKIRRLPWVDPNAELPETPPRRVSCRG</sequence>
<reference evidence="1 2" key="1">
    <citation type="journal article" date="2019" name="Nat. Ecol. Evol.">
        <title>Megaphylogeny resolves global patterns of mushroom evolution.</title>
        <authorList>
            <person name="Varga T."/>
            <person name="Krizsan K."/>
            <person name="Foldi C."/>
            <person name="Dima B."/>
            <person name="Sanchez-Garcia M."/>
            <person name="Sanchez-Ramirez S."/>
            <person name="Szollosi G.J."/>
            <person name="Szarkandi J.G."/>
            <person name="Papp V."/>
            <person name="Albert L."/>
            <person name="Andreopoulos W."/>
            <person name="Angelini C."/>
            <person name="Antonin V."/>
            <person name="Barry K.W."/>
            <person name="Bougher N.L."/>
            <person name="Buchanan P."/>
            <person name="Buyck B."/>
            <person name="Bense V."/>
            <person name="Catcheside P."/>
            <person name="Chovatia M."/>
            <person name="Cooper J."/>
            <person name="Damon W."/>
            <person name="Desjardin D."/>
            <person name="Finy P."/>
            <person name="Geml J."/>
            <person name="Haridas S."/>
            <person name="Hughes K."/>
            <person name="Justo A."/>
            <person name="Karasinski D."/>
            <person name="Kautmanova I."/>
            <person name="Kiss B."/>
            <person name="Kocsube S."/>
            <person name="Kotiranta H."/>
            <person name="LaButti K.M."/>
            <person name="Lechner B.E."/>
            <person name="Liimatainen K."/>
            <person name="Lipzen A."/>
            <person name="Lukacs Z."/>
            <person name="Mihaltcheva S."/>
            <person name="Morgado L.N."/>
            <person name="Niskanen T."/>
            <person name="Noordeloos M.E."/>
            <person name="Ohm R.A."/>
            <person name="Ortiz-Santana B."/>
            <person name="Ovrebo C."/>
            <person name="Racz N."/>
            <person name="Riley R."/>
            <person name="Savchenko A."/>
            <person name="Shiryaev A."/>
            <person name="Soop K."/>
            <person name="Spirin V."/>
            <person name="Szebenyi C."/>
            <person name="Tomsovsky M."/>
            <person name="Tulloss R.E."/>
            <person name="Uehling J."/>
            <person name="Grigoriev I.V."/>
            <person name="Vagvolgyi C."/>
            <person name="Papp T."/>
            <person name="Martin F.M."/>
            <person name="Miettinen O."/>
            <person name="Hibbett D.S."/>
            <person name="Nagy L.G."/>
        </authorList>
    </citation>
    <scope>NUCLEOTIDE SEQUENCE [LARGE SCALE GENOMIC DNA]</scope>
    <source>
        <strain evidence="1 2">FP101781</strain>
    </source>
</reference>
<dbReference type="EMBL" id="QPFP01000020">
    <property type="protein sequence ID" value="TEB31010.1"/>
    <property type="molecule type" value="Genomic_DNA"/>
</dbReference>
<proteinExistence type="predicted"/>
<evidence type="ECO:0000313" key="1">
    <source>
        <dbReference type="EMBL" id="TEB31010.1"/>
    </source>
</evidence>
<protein>
    <submittedName>
        <fullName evidence="1">Uncharacterized protein</fullName>
    </submittedName>
</protein>
<dbReference type="OrthoDB" id="3048394at2759"/>
<organism evidence="1 2">
    <name type="scientific">Coprinellus micaceus</name>
    <name type="common">Glistening ink-cap mushroom</name>
    <name type="synonym">Coprinus micaceus</name>
    <dbReference type="NCBI Taxonomy" id="71717"/>
    <lineage>
        <taxon>Eukaryota</taxon>
        <taxon>Fungi</taxon>
        <taxon>Dikarya</taxon>
        <taxon>Basidiomycota</taxon>
        <taxon>Agaricomycotina</taxon>
        <taxon>Agaricomycetes</taxon>
        <taxon>Agaricomycetidae</taxon>
        <taxon>Agaricales</taxon>
        <taxon>Agaricineae</taxon>
        <taxon>Psathyrellaceae</taxon>
        <taxon>Coprinellus</taxon>
    </lineage>
</organism>
<dbReference type="Proteomes" id="UP000298030">
    <property type="component" value="Unassembled WGS sequence"/>
</dbReference>
<gene>
    <name evidence="1" type="ORF">FA13DRAFT_1791738</name>
</gene>
<dbReference type="AlphaFoldDB" id="A0A4Y7TA50"/>
<keyword evidence="2" id="KW-1185">Reference proteome</keyword>
<comment type="caution">
    <text evidence="1">The sequence shown here is derived from an EMBL/GenBank/DDBJ whole genome shotgun (WGS) entry which is preliminary data.</text>
</comment>